<dbReference type="Pfam" id="PF07773">
    <property type="entry name" value="TCTN_DUF1619"/>
    <property type="match status" value="2"/>
</dbReference>
<keyword evidence="9" id="KW-1185">Reference proteome</keyword>
<evidence type="ECO:0000313" key="8">
    <source>
        <dbReference type="EMBL" id="TRY62101.1"/>
    </source>
</evidence>
<proteinExistence type="inferred from homology"/>
<evidence type="ECO:0000256" key="3">
    <source>
        <dbReference type="ARBA" id="ARBA00022794"/>
    </source>
</evidence>
<evidence type="ECO:0000256" key="4">
    <source>
        <dbReference type="ARBA" id="ARBA00023180"/>
    </source>
</evidence>
<evidence type="ECO:0000256" key="1">
    <source>
        <dbReference type="ARBA" id="ARBA00007633"/>
    </source>
</evidence>
<keyword evidence="4" id="KW-0325">Glycoprotein</keyword>
<feature type="signal peptide" evidence="5">
    <location>
        <begin position="1"/>
        <end position="20"/>
    </location>
</feature>
<accession>A0A553N9H7</accession>
<comment type="caution">
    <text evidence="8">The sequence shown here is derived from an EMBL/GenBank/DDBJ whole genome shotgun (WGS) entry which is preliminary data.</text>
</comment>
<dbReference type="STRING" id="6832.A0A553N9H7"/>
<dbReference type="OMA" id="MNITIVI"/>
<evidence type="ECO:0000313" key="9">
    <source>
        <dbReference type="Proteomes" id="UP000318571"/>
    </source>
</evidence>
<evidence type="ECO:0000256" key="2">
    <source>
        <dbReference type="ARBA" id="ARBA00022729"/>
    </source>
</evidence>
<organism evidence="8 9">
    <name type="scientific">Tigriopus californicus</name>
    <name type="common">Marine copepod</name>
    <dbReference type="NCBI Taxonomy" id="6832"/>
    <lineage>
        <taxon>Eukaryota</taxon>
        <taxon>Metazoa</taxon>
        <taxon>Ecdysozoa</taxon>
        <taxon>Arthropoda</taxon>
        <taxon>Crustacea</taxon>
        <taxon>Multicrustacea</taxon>
        <taxon>Hexanauplia</taxon>
        <taxon>Copepoda</taxon>
        <taxon>Harpacticoida</taxon>
        <taxon>Harpacticidae</taxon>
        <taxon>Tigriopus</taxon>
    </lineage>
</organism>
<gene>
    <name evidence="8" type="ORF">TCAL_01768</name>
</gene>
<dbReference type="PANTHER" id="PTHR14611">
    <property type="entry name" value="TECTONIC FAMILY MEMBER"/>
    <property type="match status" value="1"/>
</dbReference>
<evidence type="ECO:0000259" key="6">
    <source>
        <dbReference type="Pfam" id="PF07773"/>
    </source>
</evidence>
<evidence type="ECO:0000256" key="5">
    <source>
        <dbReference type="SAM" id="SignalP"/>
    </source>
</evidence>
<keyword evidence="3" id="KW-0970">Cilium biogenesis/degradation</keyword>
<dbReference type="OrthoDB" id="184109at2759"/>
<dbReference type="InterPro" id="IPR040354">
    <property type="entry name" value="TCTN1-3"/>
</dbReference>
<dbReference type="InterPro" id="IPR011677">
    <property type="entry name" value="TCTN1-3_dom"/>
</dbReference>
<protein>
    <submittedName>
        <fullName evidence="8">Uncharacterized protein</fullName>
    </submittedName>
</protein>
<sequence>MANVRKSVLCVCIYLGATLSIQSLDSPLPSTFLQRIYPQYQDLAPCPCDLKVEQCDTGCCCDLACPENYAANFTCIPSLFGGNHSEGHFLDHNCSSILNPTEKKYFHTFLCIHSSNSPYLGHFYTEASILITQAQYDQTLVPKNLANSRDTFSFEDLGNQFLPDRRVVTYQYGSMIGTLFDTHRGIFGKLMIPRNSLNGDCVSGPIEFLKPVQSNCLQRINEDVCRSASFSLLDHRSYLSQSQSEEVSRNFGSSKTASLAVTFYRTKTPGKQMSFQYKYRKKETKGHRDTIDDILKELERKPNELKLFGGLYKFDDLDELSSNSFEEPVFFDSEVKLCSNVVLQVEYQIFWNGTSISRVKANVLLGDVDVSPVSNIQRRSLNQHFRVDFIHVNDLYKSRTIRRISGNPGYEIGAPLISGMLHNGTFKRLNQGISIWKATPSSLCRDSTLVPIGFGTNVQGGCLLQLSRLDFNDCYSLENKILNLQSALIKSQVVARGGNVNGMSESDFVPIIHDDDGTYLKSNSTFPICWIPSVLSVEILFSNSNPKPLKRIDRINGVRVVPRYEMWSWVCSELDDCNGQKSFELSVGIQFGEIPLEWHLQNTSRFWIRQHDPHCLGDNCWKQILRPFTHPPPVDHLYSDPWQRAGAIVVTILSLFILIVSW</sequence>
<dbReference type="InterPro" id="IPR057724">
    <property type="entry name" value="TCTN1-3_N"/>
</dbReference>
<dbReference type="AlphaFoldDB" id="A0A553N9H7"/>
<evidence type="ECO:0000259" key="7">
    <source>
        <dbReference type="Pfam" id="PF25752"/>
    </source>
</evidence>
<dbReference type="PANTHER" id="PTHR14611:SF6">
    <property type="entry name" value="TECTONIC-2"/>
    <property type="match status" value="1"/>
</dbReference>
<feature type="domain" description="Tectonic-1-3" evidence="6">
    <location>
        <begin position="169"/>
        <end position="391"/>
    </location>
</feature>
<feature type="chain" id="PRO_5021880259" evidence="5">
    <location>
        <begin position="21"/>
        <end position="662"/>
    </location>
</feature>
<comment type="similarity">
    <text evidence="1">Belongs to the tectonic family.</text>
</comment>
<dbReference type="GO" id="GO:0060271">
    <property type="term" value="P:cilium assembly"/>
    <property type="evidence" value="ECO:0007669"/>
    <property type="project" value="TreeGrafter"/>
</dbReference>
<name>A0A553N9H7_TIGCA</name>
<feature type="domain" description="Tectonic-1-3 N-terminal" evidence="7">
    <location>
        <begin position="40"/>
        <end position="126"/>
    </location>
</feature>
<dbReference type="Proteomes" id="UP000318571">
    <property type="component" value="Chromosome 8"/>
</dbReference>
<dbReference type="EMBL" id="VCGU01000459">
    <property type="protein sequence ID" value="TRY62101.1"/>
    <property type="molecule type" value="Genomic_DNA"/>
</dbReference>
<dbReference type="Pfam" id="PF25752">
    <property type="entry name" value="DUF1619_N"/>
    <property type="match status" value="1"/>
</dbReference>
<feature type="domain" description="Tectonic-1-3" evidence="6">
    <location>
        <begin position="406"/>
        <end position="545"/>
    </location>
</feature>
<reference evidence="8 9" key="1">
    <citation type="journal article" date="2018" name="Nat. Ecol. Evol.">
        <title>Genomic signatures of mitonuclear coevolution across populations of Tigriopus californicus.</title>
        <authorList>
            <person name="Barreto F.S."/>
            <person name="Watson E.T."/>
            <person name="Lima T.G."/>
            <person name="Willett C.S."/>
            <person name="Edmands S."/>
            <person name="Li W."/>
            <person name="Burton R.S."/>
        </authorList>
    </citation>
    <scope>NUCLEOTIDE SEQUENCE [LARGE SCALE GENOMIC DNA]</scope>
    <source>
        <strain evidence="8 9">San Diego</strain>
    </source>
</reference>
<keyword evidence="2 5" id="KW-0732">Signal</keyword>